<dbReference type="EC" id="2.3.1.39" evidence="1 6"/>
<dbReference type="EMBL" id="NIGF01000003">
    <property type="protein sequence ID" value="PQV64782.1"/>
    <property type="molecule type" value="Genomic_DNA"/>
</dbReference>
<name>A0A2S8SVF4_9BACT</name>
<feature type="active site" evidence="7">
    <location>
        <position position="89"/>
    </location>
</feature>
<feature type="active site" evidence="7">
    <location>
        <position position="195"/>
    </location>
</feature>
<dbReference type="OrthoDB" id="9805460at2"/>
<dbReference type="Gene3D" id="3.40.366.10">
    <property type="entry name" value="Malonyl-Coenzyme A Acyl Carrier Protein, domain 2"/>
    <property type="match status" value="1"/>
</dbReference>
<dbReference type="InterPro" id="IPR024925">
    <property type="entry name" value="Malonyl_CoA-ACP_transAc"/>
</dbReference>
<evidence type="ECO:0000313" key="10">
    <source>
        <dbReference type="Proteomes" id="UP000237684"/>
    </source>
</evidence>
<dbReference type="FunFam" id="3.30.70.250:FF:000001">
    <property type="entry name" value="Malonyl CoA-acyl carrier protein transacylase"/>
    <property type="match status" value="1"/>
</dbReference>
<evidence type="ECO:0000256" key="3">
    <source>
        <dbReference type="ARBA" id="ARBA00022679"/>
    </source>
</evidence>
<dbReference type="SUPFAM" id="SSF55048">
    <property type="entry name" value="Probable ACP-binding domain of malonyl-CoA ACP transacylase"/>
    <property type="match status" value="1"/>
</dbReference>
<keyword evidence="10" id="KW-1185">Reference proteome</keyword>
<dbReference type="GO" id="GO:0006633">
    <property type="term" value="P:fatty acid biosynthetic process"/>
    <property type="evidence" value="ECO:0007669"/>
    <property type="project" value="TreeGrafter"/>
</dbReference>
<dbReference type="InterPro" id="IPR001227">
    <property type="entry name" value="Ac_transferase_dom_sf"/>
</dbReference>
<dbReference type="Gene3D" id="3.30.70.250">
    <property type="entry name" value="Malonyl-CoA ACP transacylase, ACP-binding"/>
    <property type="match status" value="1"/>
</dbReference>
<dbReference type="PANTHER" id="PTHR42681:SF1">
    <property type="entry name" value="MALONYL-COA-ACYL CARRIER PROTEIN TRANSACYLASE, MITOCHONDRIAL"/>
    <property type="match status" value="1"/>
</dbReference>
<comment type="catalytic activity">
    <reaction evidence="5 6">
        <text>holo-[ACP] + malonyl-CoA = malonyl-[ACP] + CoA</text>
        <dbReference type="Rhea" id="RHEA:41792"/>
        <dbReference type="Rhea" id="RHEA-COMP:9623"/>
        <dbReference type="Rhea" id="RHEA-COMP:9685"/>
        <dbReference type="ChEBI" id="CHEBI:57287"/>
        <dbReference type="ChEBI" id="CHEBI:57384"/>
        <dbReference type="ChEBI" id="CHEBI:64479"/>
        <dbReference type="ChEBI" id="CHEBI:78449"/>
        <dbReference type="EC" id="2.3.1.39"/>
    </reaction>
</comment>
<reference evidence="9 10" key="1">
    <citation type="journal article" date="2018" name="Syst. Appl. Microbiol.">
        <title>Abditibacterium utsteinense sp. nov., the first cultivated member of candidate phylum FBP, isolated from ice-free Antarctic soil samples.</title>
        <authorList>
            <person name="Tahon G."/>
            <person name="Tytgat B."/>
            <person name="Lebbe L."/>
            <person name="Carlier A."/>
            <person name="Willems A."/>
        </authorList>
    </citation>
    <scope>NUCLEOTIDE SEQUENCE [LARGE SCALE GENOMIC DNA]</scope>
    <source>
        <strain evidence="9 10">LMG 29911</strain>
    </source>
</reference>
<dbReference type="SMART" id="SM00827">
    <property type="entry name" value="PKS_AT"/>
    <property type="match status" value="1"/>
</dbReference>
<dbReference type="FunCoup" id="A0A2S8SVF4">
    <property type="interactions" value="433"/>
</dbReference>
<dbReference type="GO" id="GO:0005829">
    <property type="term" value="C:cytosol"/>
    <property type="evidence" value="ECO:0007669"/>
    <property type="project" value="TreeGrafter"/>
</dbReference>
<dbReference type="NCBIfam" id="TIGR00128">
    <property type="entry name" value="fabD"/>
    <property type="match status" value="1"/>
</dbReference>
<keyword evidence="4 6" id="KW-0012">Acyltransferase</keyword>
<feature type="domain" description="Malonyl-CoA:ACP transacylase (MAT)" evidence="8">
    <location>
        <begin position="5"/>
        <end position="290"/>
    </location>
</feature>
<dbReference type="Pfam" id="PF00698">
    <property type="entry name" value="Acyl_transf_1"/>
    <property type="match status" value="1"/>
</dbReference>
<evidence type="ECO:0000256" key="2">
    <source>
        <dbReference type="ARBA" id="ARBA00018953"/>
    </source>
</evidence>
<dbReference type="PIRSF" id="PIRSF000446">
    <property type="entry name" value="Mct"/>
    <property type="match status" value="1"/>
</dbReference>
<dbReference type="GO" id="GO:0004314">
    <property type="term" value="F:[acyl-carrier-protein] S-malonyltransferase activity"/>
    <property type="evidence" value="ECO:0007669"/>
    <property type="project" value="UniProtKB-EC"/>
</dbReference>
<dbReference type="InterPro" id="IPR016036">
    <property type="entry name" value="Malonyl_transacylase_ACP-bd"/>
</dbReference>
<protein>
    <recommendedName>
        <fullName evidence="2 6">Malonyl CoA-acyl carrier protein transacylase</fullName>
        <ecNumber evidence="1 6">2.3.1.39</ecNumber>
    </recommendedName>
</protein>
<evidence type="ECO:0000259" key="8">
    <source>
        <dbReference type="SMART" id="SM00827"/>
    </source>
</evidence>
<dbReference type="InterPro" id="IPR016035">
    <property type="entry name" value="Acyl_Trfase/lysoPLipase"/>
</dbReference>
<sequence>MNAIIFPGQGSQKVGMGREICETFAPGNEIFERANAVLDFDLRELCFNGPDETLKNTLTAQPALLTVGFIHFEAAKSRGLAAQMTAGHSLGEYTALVAAGALEFEDALRLVKQRAELMSNAPQGAMAALIGLAEEKLEAVLKVAGESGVCVAANFNSPGQIVVSGEVAAVEAAMKSAKNEGAKLAVKLPVSGAFHSPLLRDAGAKMSALIDAAPLVDAQIPVYQNTTARPATKSEELRAALRPQMTSAVNWTQTVQKMIEDGATNFIELGPGTVLTGLVKRIDKSVSLENL</sequence>
<keyword evidence="3 6" id="KW-0808">Transferase</keyword>
<evidence type="ECO:0000256" key="5">
    <source>
        <dbReference type="ARBA" id="ARBA00048462"/>
    </source>
</evidence>
<dbReference type="SUPFAM" id="SSF52151">
    <property type="entry name" value="FabD/lysophospholipase-like"/>
    <property type="match status" value="1"/>
</dbReference>
<evidence type="ECO:0000256" key="1">
    <source>
        <dbReference type="ARBA" id="ARBA00013258"/>
    </source>
</evidence>
<dbReference type="Proteomes" id="UP000237684">
    <property type="component" value="Unassembled WGS sequence"/>
</dbReference>
<organism evidence="9 10">
    <name type="scientific">Abditibacterium utsteinense</name>
    <dbReference type="NCBI Taxonomy" id="1960156"/>
    <lineage>
        <taxon>Bacteria</taxon>
        <taxon>Pseudomonadati</taxon>
        <taxon>Abditibacteriota</taxon>
        <taxon>Abditibacteriia</taxon>
        <taxon>Abditibacteriales</taxon>
        <taxon>Abditibacteriaceae</taxon>
        <taxon>Abditibacterium</taxon>
    </lineage>
</organism>
<dbReference type="InterPro" id="IPR050858">
    <property type="entry name" value="Mal-CoA-ACP_Trans/PKS_FabD"/>
</dbReference>
<evidence type="ECO:0000313" key="9">
    <source>
        <dbReference type="EMBL" id="PQV64782.1"/>
    </source>
</evidence>
<evidence type="ECO:0000256" key="7">
    <source>
        <dbReference type="PIRSR" id="PIRSR000446-1"/>
    </source>
</evidence>
<comment type="caution">
    <text evidence="9">The sequence shown here is derived from an EMBL/GenBank/DDBJ whole genome shotgun (WGS) entry which is preliminary data.</text>
</comment>
<dbReference type="PANTHER" id="PTHR42681">
    <property type="entry name" value="MALONYL-COA-ACYL CARRIER PROTEIN TRANSACYLASE, MITOCHONDRIAL"/>
    <property type="match status" value="1"/>
</dbReference>
<gene>
    <name evidence="9" type="ORF">B1R32_10349</name>
</gene>
<comment type="similarity">
    <text evidence="6">Belongs to the fabD family.</text>
</comment>
<dbReference type="RefSeq" id="WP_105482671.1">
    <property type="nucleotide sequence ID" value="NZ_NIGF01000003.1"/>
</dbReference>
<accession>A0A2S8SVF4</accession>
<evidence type="ECO:0000256" key="6">
    <source>
        <dbReference type="PIRNR" id="PIRNR000446"/>
    </source>
</evidence>
<dbReference type="InParanoid" id="A0A2S8SVF4"/>
<dbReference type="InterPro" id="IPR014043">
    <property type="entry name" value="Acyl_transferase_dom"/>
</dbReference>
<dbReference type="AlphaFoldDB" id="A0A2S8SVF4"/>
<proteinExistence type="inferred from homology"/>
<dbReference type="InterPro" id="IPR004410">
    <property type="entry name" value="Malonyl_CoA-ACP_transAc_FabD"/>
</dbReference>
<evidence type="ECO:0000256" key="4">
    <source>
        <dbReference type="ARBA" id="ARBA00023315"/>
    </source>
</evidence>